<protein>
    <submittedName>
        <fullName evidence="1">Uncharacterized protein</fullName>
    </submittedName>
</protein>
<dbReference type="EMBL" id="PGGS01000147">
    <property type="protein sequence ID" value="PNH08066.1"/>
    <property type="molecule type" value="Genomic_DNA"/>
</dbReference>
<dbReference type="Proteomes" id="UP000236333">
    <property type="component" value="Unassembled WGS sequence"/>
</dbReference>
<dbReference type="GO" id="GO:0071486">
    <property type="term" value="P:cellular response to high light intensity"/>
    <property type="evidence" value="ECO:0007669"/>
    <property type="project" value="InterPro"/>
</dbReference>
<proteinExistence type="predicted"/>
<dbReference type="PANTHER" id="PTHR36490:SF1">
    <property type="entry name" value="STRESS ENHANCED PROTEIN 2, CHLOROPLASTIC"/>
    <property type="match status" value="1"/>
</dbReference>
<organism evidence="1 2">
    <name type="scientific">Tetrabaena socialis</name>
    <dbReference type="NCBI Taxonomy" id="47790"/>
    <lineage>
        <taxon>Eukaryota</taxon>
        <taxon>Viridiplantae</taxon>
        <taxon>Chlorophyta</taxon>
        <taxon>core chlorophytes</taxon>
        <taxon>Chlorophyceae</taxon>
        <taxon>CS clade</taxon>
        <taxon>Chlamydomonadales</taxon>
        <taxon>Tetrabaenaceae</taxon>
        <taxon>Tetrabaena</taxon>
    </lineage>
</organism>
<dbReference type="AlphaFoldDB" id="A0A2J8A6A8"/>
<keyword evidence="2" id="KW-1185">Reference proteome</keyword>
<reference evidence="1 2" key="1">
    <citation type="journal article" date="2017" name="Mol. Biol. Evol.">
        <title>The 4-celled Tetrabaena socialis nuclear genome reveals the essential components for genetic control of cell number at the origin of multicellularity in the volvocine lineage.</title>
        <authorList>
            <person name="Featherston J."/>
            <person name="Arakaki Y."/>
            <person name="Hanschen E.R."/>
            <person name="Ferris P.J."/>
            <person name="Michod R.E."/>
            <person name="Olson B.J.S.C."/>
            <person name="Nozaki H."/>
            <person name="Durand P.M."/>
        </authorList>
    </citation>
    <scope>NUCLEOTIDE SEQUENCE [LARGE SCALE GENOMIC DNA]</scope>
    <source>
        <strain evidence="1 2">NIES-571</strain>
    </source>
</reference>
<evidence type="ECO:0000313" key="2">
    <source>
        <dbReference type="Proteomes" id="UP000236333"/>
    </source>
</evidence>
<dbReference type="OrthoDB" id="515029at2759"/>
<accession>A0A2J8A6A8</accession>
<name>A0A2J8A6A8_9CHLO</name>
<dbReference type="PANTHER" id="PTHR36490">
    <property type="entry name" value="STRESS ENHANCED PROTEIN 2, CHLOROPLASTIC"/>
    <property type="match status" value="1"/>
</dbReference>
<comment type="caution">
    <text evidence="1">The sequence shown here is derived from an EMBL/GenBank/DDBJ whole genome shotgun (WGS) entry which is preliminary data.</text>
</comment>
<evidence type="ECO:0000313" key="1">
    <source>
        <dbReference type="EMBL" id="PNH08066.1"/>
    </source>
</evidence>
<gene>
    <name evidence="1" type="ORF">TSOC_005415</name>
</gene>
<sequence length="205" mass="21481">MPFSCAQPLSSTSRAAPPATQCRGVRASVRRAVSCSAQGPSRTSTSSNLDLFGAPHTEPLRRSLLRSLCRAVEVDGQVARYETFAGRSAMLGISSAALVELVTDQGVVGAFNDVSAAAYLAAAGTVMAVSAALALARSNMDPLESGMELLETVYASLTAVRRSASSMSQAIEVDKAVDDLLTTTFLDARFDSFSIDSLMSSDDEE</sequence>
<dbReference type="InterPro" id="IPR044971">
    <property type="entry name" value="SEP2"/>
</dbReference>